<accession>A0ABV5S2G4</accession>
<name>A0ABV5S2G4_9ACTN</name>
<evidence type="ECO:0000313" key="3">
    <source>
        <dbReference type="EMBL" id="MFB9625209.1"/>
    </source>
</evidence>
<evidence type="ECO:0000313" key="4">
    <source>
        <dbReference type="Proteomes" id="UP001589532"/>
    </source>
</evidence>
<feature type="transmembrane region" description="Helical" evidence="2">
    <location>
        <begin position="629"/>
        <end position="649"/>
    </location>
</feature>
<reference evidence="3 4" key="1">
    <citation type="submission" date="2024-09" db="EMBL/GenBank/DDBJ databases">
        <authorList>
            <person name="Sun Q."/>
            <person name="Mori K."/>
        </authorList>
    </citation>
    <scope>NUCLEOTIDE SEQUENCE [LARGE SCALE GENOMIC DNA]</scope>
    <source>
        <strain evidence="3 4">JCM 3143</strain>
    </source>
</reference>
<comment type="caution">
    <text evidence="3">The sequence shown here is derived from an EMBL/GenBank/DDBJ whole genome shotgun (WGS) entry which is preliminary data.</text>
</comment>
<dbReference type="EMBL" id="JBHMBW010000014">
    <property type="protein sequence ID" value="MFB9625209.1"/>
    <property type="molecule type" value="Genomic_DNA"/>
</dbReference>
<feature type="region of interest" description="Disordered" evidence="1">
    <location>
        <begin position="1"/>
        <end position="25"/>
    </location>
</feature>
<keyword evidence="2" id="KW-0812">Transmembrane</keyword>
<dbReference type="InterPro" id="IPR027417">
    <property type="entry name" value="P-loop_NTPase"/>
</dbReference>
<dbReference type="SUPFAM" id="SSF52540">
    <property type="entry name" value="P-loop containing nucleoside triphosphate hydrolases"/>
    <property type="match status" value="1"/>
</dbReference>
<feature type="transmembrane region" description="Helical" evidence="2">
    <location>
        <begin position="602"/>
        <end position="623"/>
    </location>
</feature>
<protein>
    <recommendedName>
        <fullName evidence="5">ATP-binding protein</fullName>
    </recommendedName>
</protein>
<dbReference type="RefSeq" id="WP_344986511.1">
    <property type="nucleotide sequence ID" value="NZ_BAAAXV010000001.1"/>
</dbReference>
<organism evidence="3 4">
    <name type="scientific">Nonomuraea helvata</name>
    <dbReference type="NCBI Taxonomy" id="37484"/>
    <lineage>
        <taxon>Bacteria</taxon>
        <taxon>Bacillati</taxon>
        <taxon>Actinomycetota</taxon>
        <taxon>Actinomycetes</taxon>
        <taxon>Streptosporangiales</taxon>
        <taxon>Streptosporangiaceae</taxon>
        <taxon>Nonomuraea</taxon>
    </lineage>
</organism>
<keyword evidence="2" id="KW-1133">Transmembrane helix</keyword>
<gene>
    <name evidence="3" type="ORF">ACFFSA_19150</name>
</gene>
<evidence type="ECO:0000256" key="1">
    <source>
        <dbReference type="SAM" id="MobiDB-lite"/>
    </source>
</evidence>
<evidence type="ECO:0008006" key="5">
    <source>
        <dbReference type="Google" id="ProtNLM"/>
    </source>
</evidence>
<keyword evidence="2" id="KW-0472">Membrane</keyword>
<proteinExistence type="predicted"/>
<sequence>MADYPRRNPFPARGTSSAEETSLPGFLSDWSRQTPTAILPGVRGAVRVARAYLEGFPRDGALSCVYGAHGTGKTHAARHMMAFVHSENPEAIQVYLRFQEDDFVAAYRRLVSQLPQTLLADLSLSYLGTIEDDLAARAAVPAAGEPMELLGADQVETGEVLEEQAKEIAAVAGDAPRFQRALSYLIRPGYSEAAYDWLCGRPISAEAAAAIGVGGRIDDPVTCRYGLQLLTTLVTRGGRPFVVVLDQCEKFLLEDGEPVPANAGLLQGLVEVIPRARGLLLLVTSESGWDAMPQDLRQRLGAGACHLLPLTPDEARQVLAAYIGAASKGSSDGIRPFTEKGLLELLRHSSGNIRLLLQFAWSSFEDAAPRSSPIDAGVVARAAARHSRSPSLARLAMLVENELHAGGLSAERVEENGRIMSFRLPDRGEPRVVIKLSEAVFFDDEALNATELVGSTARSTFTALLVTGYVSPLVLDVLRGALHAVLVADGSAGFARELHGLVERIASMPARNARWGEFDLTARARLEELYADRLGEAATLRHELAKLAERLEDDQRRPRPGWPARRADLVERVSQARAERAAADWEEFRRSRTDVVNQRETLLGWLAVAVGATAVLTVIALATASLHTIPLSAALVAGALGAAVGAVLAQRRLAAVRVGHPKAVLRSERDLDRLARETVPDARSVDPLRRYAYALKEDPDEAYPQLAEALLRESLPLVRQAMGHRLAASTRLAADCVPEVLRGRREGVPEILLLLTRRQRRAESGPPRALRDLPPELRVLLALANPDALELADGALTQQPADLALEALGVRGPQHLLALAFRGGVPQTAPIEIPPTALRATAHLLSPLERDGLGTYDWLPVITKIDDLYLFFEELLYYQEEIRSSSHKS</sequence>
<dbReference type="Proteomes" id="UP001589532">
    <property type="component" value="Unassembled WGS sequence"/>
</dbReference>
<keyword evidence="4" id="KW-1185">Reference proteome</keyword>
<evidence type="ECO:0000256" key="2">
    <source>
        <dbReference type="SAM" id="Phobius"/>
    </source>
</evidence>